<feature type="region of interest" description="Disordered" evidence="1">
    <location>
        <begin position="62"/>
        <end position="84"/>
    </location>
</feature>
<accession>A0A5C3MWF4</accession>
<sequence length="138" mass="14950">MSVTKPKALTFTVLSSTPCYSKGLGQKRSQKSSLSRSRPHCLESKLLGNWGPSFTKEHLNRGRVSSSIRKHVGRPSSALSDTPADAYDRCCSDSPRLFRKRPGLRALRAHDIAAGNSTFARLAICSSISTGYTSSGAY</sequence>
<dbReference type="AlphaFoldDB" id="A0A5C3MWF4"/>
<evidence type="ECO:0000313" key="2">
    <source>
        <dbReference type="EMBL" id="TFK49510.1"/>
    </source>
</evidence>
<protein>
    <submittedName>
        <fullName evidence="2">Uncharacterized protein</fullName>
    </submittedName>
</protein>
<dbReference type="Proteomes" id="UP000305948">
    <property type="component" value="Unassembled WGS sequence"/>
</dbReference>
<dbReference type="EMBL" id="ML213515">
    <property type="protein sequence ID" value="TFK49510.1"/>
    <property type="molecule type" value="Genomic_DNA"/>
</dbReference>
<proteinExistence type="predicted"/>
<name>A0A5C3MWF4_9AGAM</name>
<gene>
    <name evidence="2" type="ORF">OE88DRAFT_1661981</name>
</gene>
<reference evidence="2 3" key="1">
    <citation type="journal article" date="2019" name="Nat. Ecol. Evol.">
        <title>Megaphylogeny resolves global patterns of mushroom evolution.</title>
        <authorList>
            <person name="Varga T."/>
            <person name="Krizsan K."/>
            <person name="Foldi C."/>
            <person name="Dima B."/>
            <person name="Sanchez-Garcia M."/>
            <person name="Sanchez-Ramirez S."/>
            <person name="Szollosi G.J."/>
            <person name="Szarkandi J.G."/>
            <person name="Papp V."/>
            <person name="Albert L."/>
            <person name="Andreopoulos W."/>
            <person name="Angelini C."/>
            <person name="Antonin V."/>
            <person name="Barry K.W."/>
            <person name="Bougher N.L."/>
            <person name="Buchanan P."/>
            <person name="Buyck B."/>
            <person name="Bense V."/>
            <person name="Catcheside P."/>
            <person name="Chovatia M."/>
            <person name="Cooper J."/>
            <person name="Damon W."/>
            <person name="Desjardin D."/>
            <person name="Finy P."/>
            <person name="Geml J."/>
            <person name="Haridas S."/>
            <person name="Hughes K."/>
            <person name="Justo A."/>
            <person name="Karasinski D."/>
            <person name="Kautmanova I."/>
            <person name="Kiss B."/>
            <person name="Kocsube S."/>
            <person name="Kotiranta H."/>
            <person name="LaButti K.M."/>
            <person name="Lechner B.E."/>
            <person name="Liimatainen K."/>
            <person name="Lipzen A."/>
            <person name="Lukacs Z."/>
            <person name="Mihaltcheva S."/>
            <person name="Morgado L.N."/>
            <person name="Niskanen T."/>
            <person name="Noordeloos M.E."/>
            <person name="Ohm R.A."/>
            <person name="Ortiz-Santana B."/>
            <person name="Ovrebo C."/>
            <person name="Racz N."/>
            <person name="Riley R."/>
            <person name="Savchenko A."/>
            <person name="Shiryaev A."/>
            <person name="Soop K."/>
            <person name="Spirin V."/>
            <person name="Szebenyi C."/>
            <person name="Tomsovsky M."/>
            <person name="Tulloss R.E."/>
            <person name="Uehling J."/>
            <person name="Grigoriev I.V."/>
            <person name="Vagvolgyi C."/>
            <person name="Papp T."/>
            <person name="Martin F.M."/>
            <person name="Miettinen O."/>
            <person name="Hibbett D.S."/>
            <person name="Nagy L.G."/>
        </authorList>
    </citation>
    <scope>NUCLEOTIDE SEQUENCE [LARGE SCALE GENOMIC DNA]</scope>
    <source>
        <strain evidence="2 3">OMC1185</strain>
    </source>
</reference>
<keyword evidence="3" id="KW-1185">Reference proteome</keyword>
<evidence type="ECO:0000313" key="3">
    <source>
        <dbReference type="Proteomes" id="UP000305948"/>
    </source>
</evidence>
<organism evidence="2 3">
    <name type="scientific">Heliocybe sulcata</name>
    <dbReference type="NCBI Taxonomy" id="5364"/>
    <lineage>
        <taxon>Eukaryota</taxon>
        <taxon>Fungi</taxon>
        <taxon>Dikarya</taxon>
        <taxon>Basidiomycota</taxon>
        <taxon>Agaricomycotina</taxon>
        <taxon>Agaricomycetes</taxon>
        <taxon>Gloeophyllales</taxon>
        <taxon>Gloeophyllaceae</taxon>
        <taxon>Heliocybe</taxon>
    </lineage>
</organism>
<evidence type="ECO:0000256" key="1">
    <source>
        <dbReference type="SAM" id="MobiDB-lite"/>
    </source>
</evidence>